<gene>
    <name evidence="1" type="ORF">AGERDE_LOCUS8459</name>
</gene>
<feature type="non-terminal residue" evidence="1">
    <location>
        <position position="128"/>
    </location>
</feature>
<proteinExistence type="predicted"/>
<reference evidence="1" key="1">
    <citation type="submission" date="2021-06" db="EMBL/GenBank/DDBJ databases">
        <authorList>
            <person name="Kallberg Y."/>
            <person name="Tangrot J."/>
            <person name="Rosling A."/>
        </authorList>
    </citation>
    <scope>NUCLEOTIDE SEQUENCE</scope>
    <source>
        <strain evidence="1">MT106</strain>
    </source>
</reference>
<sequence>MSSGLGFTGLVIHQMSSGLGFTGLWSLGELFREQVLFCTMSVRHLIVQGDSLSRPQFVIIGFNRSSPRHLGRYENDVAARGAGPSLLYDRFGGRSPQPQFVIIGFKRNSPRHLGRYENDVAARGAGPS</sequence>
<name>A0A9N9C4U3_9GLOM</name>
<keyword evidence="2" id="KW-1185">Reference proteome</keyword>
<dbReference type="EMBL" id="CAJVPL010001795">
    <property type="protein sequence ID" value="CAG8587979.1"/>
    <property type="molecule type" value="Genomic_DNA"/>
</dbReference>
<organism evidence="1 2">
    <name type="scientific">Ambispora gerdemannii</name>
    <dbReference type="NCBI Taxonomy" id="144530"/>
    <lineage>
        <taxon>Eukaryota</taxon>
        <taxon>Fungi</taxon>
        <taxon>Fungi incertae sedis</taxon>
        <taxon>Mucoromycota</taxon>
        <taxon>Glomeromycotina</taxon>
        <taxon>Glomeromycetes</taxon>
        <taxon>Archaeosporales</taxon>
        <taxon>Ambisporaceae</taxon>
        <taxon>Ambispora</taxon>
    </lineage>
</organism>
<dbReference type="Proteomes" id="UP000789831">
    <property type="component" value="Unassembled WGS sequence"/>
</dbReference>
<evidence type="ECO:0000313" key="2">
    <source>
        <dbReference type="Proteomes" id="UP000789831"/>
    </source>
</evidence>
<comment type="caution">
    <text evidence="1">The sequence shown here is derived from an EMBL/GenBank/DDBJ whole genome shotgun (WGS) entry which is preliminary data.</text>
</comment>
<protein>
    <submittedName>
        <fullName evidence="1">6020_t:CDS:1</fullName>
    </submittedName>
</protein>
<evidence type="ECO:0000313" key="1">
    <source>
        <dbReference type="EMBL" id="CAG8587979.1"/>
    </source>
</evidence>
<dbReference type="AlphaFoldDB" id="A0A9N9C4U3"/>
<accession>A0A9N9C4U3</accession>